<dbReference type="InterPro" id="IPR001647">
    <property type="entry name" value="HTH_TetR"/>
</dbReference>
<dbReference type="Pfam" id="PF00440">
    <property type="entry name" value="TetR_N"/>
    <property type="match status" value="1"/>
</dbReference>
<feature type="domain" description="HTH tetR-type" evidence="5">
    <location>
        <begin position="4"/>
        <end position="64"/>
    </location>
</feature>
<evidence type="ECO:0000313" key="7">
    <source>
        <dbReference type="Proteomes" id="UP000550729"/>
    </source>
</evidence>
<name>A0A848L8I4_9ACTN</name>
<dbReference type="InterPro" id="IPR050109">
    <property type="entry name" value="HTH-type_TetR-like_transc_reg"/>
</dbReference>
<keyword evidence="1" id="KW-0805">Transcription regulation</keyword>
<keyword evidence="7" id="KW-1185">Reference proteome</keyword>
<protein>
    <submittedName>
        <fullName evidence="6">TetR/AcrR family transcriptional regulator</fullName>
    </submittedName>
</protein>
<dbReference type="PROSITE" id="PS50977">
    <property type="entry name" value="HTH_TETR_2"/>
    <property type="match status" value="1"/>
</dbReference>
<accession>A0A848L8I4</accession>
<dbReference type="GO" id="GO:0003700">
    <property type="term" value="F:DNA-binding transcription factor activity"/>
    <property type="evidence" value="ECO:0007669"/>
    <property type="project" value="TreeGrafter"/>
</dbReference>
<evidence type="ECO:0000256" key="1">
    <source>
        <dbReference type="ARBA" id="ARBA00023015"/>
    </source>
</evidence>
<dbReference type="PANTHER" id="PTHR30055">
    <property type="entry name" value="HTH-TYPE TRANSCRIPTIONAL REGULATOR RUTR"/>
    <property type="match status" value="1"/>
</dbReference>
<gene>
    <name evidence="6" type="ORF">HH308_29055</name>
</gene>
<proteinExistence type="predicted"/>
<sequence>MRLLVTREMYYDAAMRLLATEGVSSLKIARLCRELNVSSGSFYGYFGSLDGFVADFLDYWEETQTANVVEMSLAPVDPKKRVRALKELGGGLPHDAEAAIRGWAHTNERVAAAQKRVDARRQQAMADVIGPIVGNRAQARKLAAMGMALLIGLQQWKSPVTKRDYNLLFNEYERVIMDHVDRD</sequence>
<evidence type="ECO:0000256" key="2">
    <source>
        <dbReference type="ARBA" id="ARBA00023125"/>
    </source>
</evidence>
<evidence type="ECO:0000256" key="4">
    <source>
        <dbReference type="PROSITE-ProRule" id="PRU00335"/>
    </source>
</evidence>
<reference evidence="6 7" key="1">
    <citation type="submission" date="2020-04" db="EMBL/GenBank/DDBJ databases">
        <title>Gordonia sp. nov. TBRC 11910.</title>
        <authorList>
            <person name="Suriyachadkun C."/>
        </authorList>
    </citation>
    <scope>NUCLEOTIDE SEQUENCE [LARGE SCALE GENOMIC DNA]</scope>
    <source>
        <strain evidence="6 7">TBRC 11910</strain>
    </source>
</reference>
<feature type="DNA-binding region" description="H-T-H motif" evidence="4">
    <location>
        <begin position="27"/>
        <end position="46"/>
    </location>
</feature>
<keyword evidence="3" id="KW-0804">Transcription</keyword>
<dbReference type="Gene3D" id="1.10.357.10">
    <property type="entry name" value="Tetracycline Repressor, domain 2"/>
    <property type="match status" value="1"/>
</dbReference>
<dbReference type="SUPFAM" id="SSF46689">
    <property type="entry name" value="Homeodomain-like"/>
    <property type="match status" value="1"/>
</dbReference>
<dbReference type="GO" id="GO:0000976">
    <property type="term" value="F:transcription cis-regulatory region binding"/>
    <property type="evidence" value="ECO:0007669"/>
    <property type="project" value="TreeGrafter"/>
</dbReference>
<dbReference type="PANTHER" id="PTHR30055:SF234">
    <property type="entry name" value="HTH-TYPE TRANSCRIPTIONAL REGULATOR BETI"/>
    <property type="match status" value="1"/>
</dbReference>
<evidence type="ECO:0000256" key="3">
    <source>
        <dbReference type="ARBA" id="ARBA00023163"/>
    </source>
</evidence>
<dbReference type="RefSeq" id="WP_170197779.1">
    <property type="nucleotide sequence ID" value="NZ_JABBNB010000060.1"/>
</dbReference>
<evidence type="ECO:0000259" key="5">
    <source>
        <dbReference type="PROSITE" id="PS50977"/>
    </source>
</evidence>
<evidence type="ECO:0000313" key="6">
    <source>
        <dbReference type="EMBL" id="NMO05275.1"/>
    </source>
</evidence>
<dbReference type="Proteomes" id="UP000550729">
    <property type="component" value="Unassembled WGS sequence"/>
</dbReference>
<comment type="caution">
    <text evidence="6">The sequence shown here is derived from an EMBL/GenBank/DDBJ whole genome shotgun (WGS) entry which is preliminary data.</text>
</comment>
<dbReference type="AlphaFoldDB" id="A0A848L8I4"/>
<keyword evidence="2 4" id="KW-0238">DNA-binding</keyword>
<dbReference type="EMBL" id="JABBNB010000060">
    <property type="protein sequence ID" value="NMO05275.1"/>
    <property type="molecule type" value="Genomic_DNA"/>
</dbReference>
<dbReference type="InterPro" id="IPR009057">
    <property type="entry name" value="Homeodomain-like_sf"/>
</dbReference>
<organism evidence="6 7">
    <name type="scientific">Gordonia asplenii</name>
    <dbReference type="NCBI Taxonomy" id="2725283"/>
    <lineage>
        <taxon>Bacteria</taxon>
        <taxon>Bacillati</taxon>
        <taxon>Actinomycetota</taxon>
        <taxon>Actinomycetes</taxon>
        <taxon>Mycobacteriales</taxon>
        <taxon>Gordoniaceae</taxon>
        <taxon>Gordonia</taxon>
    </lineage>
</organism>